<keyword evidence="12 20" id="KW-0863">Zinc-finger</keyword>
<evidence type="ECO:0000256" key="4">
    <source>
        <dbReference type="ARBA" id="ARBA00008759"/>
    </source>
</evidence>
<feature type="compositionally biased region" description="Basic and acidic residues" evidence="21">
    <location>
        <begin position="24"/>
        <end position="35"/>
    </location>
</feature>
<keyword evidence="10" id="KW-0479">Metal-binding</keyword>
<dbReference type="Pfam" id="PF13639">
    <property type="entry name" value="zf-RING_2"/>
    <property type="match status" value="1"/>
</dbReference>
<dbReference type="InterPro" id="IPR040700">
    <property type="entry name" value="ZNRF-3_ecto"/>
</dbReference>
<feature type="compositionally biased region" description="Polar residues" evidence="21">
    <location>
        <begin position="1358"/>
        <end position="1372"/>
    </location>
</feature>
<dbReference type="GO" id="GO:0016567">
    <property type="term" value="P:protein ubiquitination"/>
    <property type="evidence" value="ECO:0007669"/>
    <property type="project" value="UniProtKB-UniPathway"/>
</dbReference>
<dbReference type="GO" id="GO:0005886">
    <property type="term" value="C:plasma membrane"/>
    <property type="evidence" value="ECO:0007669"/>
    <property type="project" value="UniProtKB-SubCell"/>
</dbReference>
<feature type="region of interest" description="Disordered" evidence="21">
    <location>
        <begin position="1131"/>
        <end position="1169"/>
    </location>
</feature>
<dbReference type="SUPFAM" id="SSF57850">
    <property type="entry name" value="RING/U-box"/>
    <property type="match status" value="1"/>
</dbReference>
<dbReference type="GO" id="GO:0061630">
    <property type="term" value="F:ubiquitin protein ligase activity"/>
    <property type="evidence" value="ECO:0007669"/>
    <property type="project" value="UniProtKB-EC"/>
</dbReference>
<evidence type="ECO:0000256" key="7">
    <source>
        <dbReference type="ARBA" id="ARBA00022679"/>
    </source>
</evidence>
<evidence type="ECO:0000256" key="3">
    <source>
        <dbReference type="ARBA" id="ARBA00004906"/>
    </source>
</evidence>
<evidence type="ECO:0000256" key="8">
    <source>
        <dbReference type="ARBA" id="ARBA00022687"/>
    </source>
</evidence>
<dbReference type="GO" id="GO:0008270">
    <property type="term" value="F:zinc ion binding"/>
    <property type="evidence" value="ECO:0007669"/>
    <property type="project" value="UniProtKB-KW"/>
</dbReference>
<evidence type="ECO:0000256" key="5">
    <source>
        <dbReference type="ARBA" id="ARBA00012483"/>
    </source>
</evidence>
<organism evidence="24 25">
    <name type="scientific">Sparus aurata</name>
    <name type="common">Gilthead sea bream</name>
    <dbReference type="NCBI Taxonomy" id="8175"/>
    <lineage>
        <taxon>Eukaryota</taxon>
        <taxon>Metazoa</taxon>
        <taxon>Chordata</taxon>
        <taxon>Craniata</taxon>
        <taxon>Vertebrata</taxon>
        <taxon>Euteleostomi</taxon>
        <taxon>Actinopterygii</taxon>
        <taxon>Neopterygii</taxon>
        <taxon>Teleostei</taxon>
        <taxon>Neoteleostei</taxon>
        <taxon>Acanthomorphata</taxon>
        <taxon>Eupercaria</taxon>
        <taxon>Spariformes</taxon>
        <taxon>Sparidae</taxon>
        <taxon>Sparus</taxon>
    </lineage>
</organism>
<evidence type="ECO:0000313" key="25">
    <source>
        <dbReference type="Proteomes" id="UP000472265"/>
    </source>
</evidence>
<dbReference type="UniPathway" id="UPA00143"/>
<dbReference type="Pfam" id="PF18212">
    <property type="entry name" value="ZNRF_3_ecto"/>
    <property type="match status" value="1"/>
</dbReference>
<dbReference type="PANTHER" id="PTHR16200">
    <property type="entry name" value="RING ZINC FINGER"/>
    <property type="match status" value="1"/>
</dbReference>
<dbReference type="GeneTree" id="ENSGT00940000154006"/>
<feature type="domain" description="RING-type" evidence="23">
    <location>
        <begin position="750"/>
        <end position="791"/>
    </location>
</feature>
<keyword evidence="6" id="KW-1003">Cell membrane</keyword>
<dbReference type="Proteomes" id="UP000472265">
    <property type="component" value="Chromosome 5"/>
</dbReference>
<dbReference type="PROSITE" id="PS50089">
    <property type="entry name" value="ZF_RING_2"/>
    <property type="match status" value="1"/>
</dbReference>
<dbReference type="Gene3D" id="3.50.30.30">
    <property type="match status" value="1"/>
</dbReference>
<protein>
    <recommendedName>
        <fullName evidence="18">E3 ubiquitin-protein ligase ZNRF3</fullName>
        <ecNumber evidence="5">2.3.2.27</ecNumber>
    </recommendedName>
    <alternativeName>
        <fullName evidence="19">RING-type E3 ubiquitin transferase ZNRF3</fullName>
    </alternativeName>
    <alternativeName>
        <fullName evidence="17">Zinc/RING finger protein 3</fullName>
    </alternativeName>
</protein>
<comment type="similarity">
    <text evidence="4">Belongs to the ZNRF3 family.</text>
</comment>
<dbReference type="GO" id="GO:0016055">
    <property type="term" value="P:Wnt signaling pathway"/>
    <property type="evidence" value="ECO:0007669"/>
    <property type="project" value="UniProtKB-KW"/>
</dbReference>
<evidence type="ECO:0000256" key="9">
    <source>
        <dbReference type="ARBA" id="ARBA00022692"/>
    </source>
</evidence>
<feature type="compositionally biased region" description="Low complexity" evidence="21">
    <location>
        <begin position="734"/>
        <end position="745"/>
    </location>
</feature>
<keyword evidence="16 22" id="KW-0472">Membrane</keyword>
<evidence type="ECO:0000259" key="23">
    <source>
        <dbReference type="PROSITE" id="PS50089"/>
    </source>
</evidence>
<evidence type="ECO:0000256" key="14">
    <source>
        <dbReference type="ARBA" id="ARBA00022833"/>
    </source>
</evidence>
<dbReference type="Ensembl" id="ENSSAUT00010051180.1">
    <property type="protein sequence ID" value="ENSSAUP00010048661.1"/>
    <property type="gene ID" value="ENSSAUG00010020265.1"/>
</dbReference>
<dbReference type="OrthoDB" id="8062037at2759"/>
<evidence type="ECO:0000256" key="6">
    <source>
        <dbReference type="ARBA" id="ARBA00022475"/>
    </source>
</evidence>
<feature type="region of interest" description="Disordered" evidence="21">
    <location>
        <begin position="1358"/>
        <end position="1379"/>
    </location>
</feature>
<evidence type="ECO:0000256" key="2">
    <source>
        <dbReference type="ARBA" id="ARBA00004251"/>
    </source>
</evidence>
<name>A0A671XEK0_SPAAU</name>
<keyword evidence="7" id="KW-0808">Transferase</keyword>
<feature type="compositionally biased region" description="Polar residues" evidence="21">
    <location>
        <begin position="1131"/>
        <end position="1153"/>
    </location>
</feature>
<dbReference type="Gene3D" id="3.30.40.10">
    <property type="entry name" value="Zinc/RING finger domain, C3HC4 (zinc finger)"/>
    <property type="match status" value="1"/>
</dbReference>
<keyword evidence="8" id="KW-0879">Wnt signaling pathway</keyword>
<evidence type="ECO:0000256" key="22">
    <source>
        <dbReference type="SAM" id="Phobius"/>
    </source>
</evidence>
<dbReference type="CDD" id="cd16799">
    <property type="entry name" value="RING-H2_ZNRF3"/>
    <property type="match status" value="1"/>
</dbReference>
<reference evidence="24" key="3">
    <citation type="submission" date="2025-09" db="UniProtKB">
        <authorList>
            <consortium name="Ensembl"/>
        </authorList>
    </citation>
    <scope>IDENTIFICATION</scope>
</reference>
<dbReference type="InterPro" id="IPR001841">
    <property type="entry name" value="Znf_RING"/>
</dbReference>
<feature type="compositionally biased region" description="Basic and acidic residues" evidence="21">
    <location>
        <begin position="125"/>
        <end position="147"/>
    </location>
</feature>
<comment type="pathway">
    <text evidence="3">Protein modification; protein ubiquitination.</text>
</comment>
<feature type="region of interest" description="Disordered" evidence="21">
    <location>
        <begin position="125"/>
        <end position="192"/>
    </location>
</feature>
<feature type="compositionally biased region" description="Basic residues" evidence="21">
    <location>
        <begin position="273"/>
        <end position="293"/>
    </location>
</feature>
<evidence type="ECO:0000313" key="24">
    <source>
        <dbReference type="Ensembl" id="ENSSAUP00010048661.1"/>
    </source>
</evidence>
<dbReference type="FunFam" id="3.50.30.30:FF:000018">
    <property type="entry name" value="E3 ubiquitin-protein ligase ZNRF3"/>
    <property type="match status" value="1"/>
</dbReference>
<feature type="region of interest" description="Disordered" evidence="21">
    <location>
        <begin position="273"/>
        <end position="297"/>
    </location>
</feature>
<feature type="region of interest" description="Disordered" evidence="21">
    <location>
        <begin position="1321"/>
        <end position="1342"/>
    </location>
</feature>
<dbReference type="InterPro" id="IPR013083">
    <property type="entry name" value="Znf_RING/FYVE/PHD"/>
</dbReference>
<dbReference type="FunCoup" id="A0A671XEK0">
    <property type="interactions" value="953"/>
</dbReference>
<comment type="subcellular location">
    <subcellularLocation>
        <location evidence="2">Cell membrane</location>
        <topology evidence="2">Single-pass type I membrane protein</topology>
    </subcellularLocation>
</comment>
<dbReference type="InterPro" id="IPR031526">
    <property type="entry name" value="DUF4698"/>
</dbReference>
<dbReference type="FunFam" id="3.30.40.10:FF:000075">
    <property type="entry name" value="Putative e3 ubiquitin-protein ligase rnf43"/>
    <property type="match status" value="1"/>
</dbReference>
<keyword evidence="25" id="KW-1185">Reference proteome</keyword>
<evidence type="ECO:0000256" key="12">
    <source>
        <dbReference type="ARBA" id="ARBA00022771"/>
    </source>
</evidence>
<feature type="region of interest" description="Disordered" evidence="21">
    <location>
        <begin position="15"/>
        <end position="35"/>
    </location>
</feature>
<keyword evidence="11" id="KW-0732">Signal</keyword>
<feature type="region of interest" description="Disordered" evidence="21">
    <location>
        <begin position="48"/>
        <end position="74"/>
    </location>
</feature>
<evidence type="ECO:0000256" key="15">
    <source>
        <dbReference type="ARBA" id="ARBA00022989"/>
    </source>
</evidence>
<evidence type="ECO:0000256" key="18">
    <source>
        <dbReference type="ARBA" id="ARBA00069169"/>
    </source>
</evidence>
<proteinExistence type="inferred from homology"/>
<evidence type="ECO:0000256" key="17">
    <source>
        <dbReference type="ARBA" id="ARBA00029838"/>
    </source>
</evidence>
<evidence type="ECO:0000256" key="1">
    <source>
        <dbReference type="ARBA" id="ARBA00000900"/>
    </source>
</evidence>
<keyword evidence="9 22" id="KW-0812">Transmembrane</keyword>
<dbReference type="InterPro" id="IPR045903">
    <property type="entry name" value="ZNRF3_Znf_RING"/>
</dbReference>
<gene>
    <name evidence="24" type="primary">ZNRF3</name>
    <name evidence="24" type="synonym">znrf3</name>
</gene>
<evidence type="ECO:0000256" key="10">
    <source>
        <dbReference type="ARBA" id="ARBA00022723"/>
    </source>
</evidence>
<accession>A0A671XEK0</accession>
<dbReference type="SMART" id="SM00184">
    <property type="entry name" value="RING"/>
    <property type="match status" value="1"/>
</dbReference>
<evidence type="ECO:0000256" key="20">
    <source>
        <dbReference type="PROSITE-ProRule" id="PRU00175"/>
    </source>
</evidence>
<dbReference type="Pfam" id="PF15769">
    <property type="entry name" value="DUF4698"/>
    <property type="match status" value="2"/>
</dbReference>
<evidence type="ECO:0000256" key="16">
    <source>
        <dbReference type="ARBA" id="ARBA00023136"/>
    </source>
</evidence>
<feature type="region of interest" description="Disordered" evidence="21">
    <location>
        <begin position="309"/>
        <end position="337"/>
    </location>
</feature>
<keyword evidence="14" id="KW-0862">Zinc</keyword>
<keyword evidence="13" id="KW-0833">Ubl conjugation pathway</keyword>
<feature type="transmembrane region" description="Helical" evidence="22">
    <location>
        <begin position="673"/>
        <end position="695"/>
    </location>
</feature>
<feature type="compositionally biased region" description="Basic and acidic residues" evidence="21">
    <location>
        <begin position="56"/>
        <end position="74"/>
    </location>
</feature>
<reference evidence="24" key="2">
    <citation type="submission" date="2025-08" db="UniProtKB">
        <authorList>
            <consortium name="Ensembl"/>
        </authorList>
    </citation>
    <scope>IDENTIFICATION</scope>
</reference>
<evidence type="ECO:0000256" key="11">
    <source>
        <dbReference type="ARBA" id="ARBA00022729"/>
    </source>
</evidence>
<evidence type="ECO:0000256" key="19">
    <source>
        <dbReference type="ARBA" id="ARBA00077187"/>
    </source>
</evidence>
<feature type="compositionally biased region" description="Basic and acidic residues" evidence="21">
    <location>
        <begin position="1321"/>
        <end position="1330"/>
    </location>
</feature>
<dbReference type="GO" id="GO:0030178">
    <property type="term" value="P:negative regulation of Wnt signaling pathway"/>
    <property type="evidence" value="ECO:0007669"/>
    <property type="project" value="UniProtKB-ARBA"/>
</dbReference>
<sequence>MASRNFALYPRHLGAGRFVPSRGGHTDSRENHERRGLQLSRQCCLAVPPPRSPSETPRRPSHLETKSVTLEKTRQQVGTSLPVCCTQAGKRADIISLRKHLGHARRLASAIKRGQTYFHLLQKEEREEQEAEERRRMRREVQLRTEPRPPSFSSDSDSDSEGWPLPARPSCSGVNETRPRRMKNQSERPFTPVHHSLTSPLLSETPRKVIYRQLCCLNWLLEALTLDRSGRVGPLTACWDPKDPGRGRTTIKTLKKERAIENKWEQFLSTKVRRAHPRRPRSSSARLHAHRKSSMASISTLNSNAVGSSVSSLVQGADEDTESPAASEDTDQPPSECLRTLSDVHLKVKGQSKSPHWFVGDSCPAKPPSAISRPTTNRAAGLRELRAAFDERVEEMAQSYVDVLQLKARERLNSGLQRYRASCHMTEPHGLPHHVTSMSQGTEAPNNNSENKHSNNMWLSTLLSRLPEVVCREQAVSRVLEKLRGFAERQTLRVRPQLFLKVLEDLEPWELCLPELCVAIQIATEHVVQMPMGEYDVWLHSRLTLPPSHGTTVRLEQQMHPLGLCNNNDEEDLYEYGWVGVVKLEQPELDPSCLTVLGKAKRAVQRGATAVIFDVSENPDAIDQLNQVAEDPLKRPVVYVKGNDAVKLMNIVNKQKVARARIQHRPPRQPTEYFDMGIFLAFFVVVSLVCLILLIKIKLKQRRSQSSMNRMAIQALEKMETRKFKAKGKGQRESSCGASDSLSSSSTSDCAICLEKYIDGEELRVIPCAHRFHKKCVDPWLLQHHTCPHCRHNIIEQKKGNPGPSCMDPGNPVHGRQRVVLPVHYPGRVHRAGQVTAYPTRTSMDPHGNPITVLTVDQHPDPQGLYPPQSTSAFLRSYHPTLHLDHSLNPHHCGLDHRGPPAYPAQPHHAAFKRPKFHGRNFSRTACFSQYETMYQHYYFQGLTFPQPPEGGQGPAMAGQLGGGGAHKGHHSRAFQQGLLYPTVVHMAPASSSRIGDTGSASGLSCYHGHRSVCSGYLADCPGSDSSSSSSGQCHCSSSDSMLDCTEVSNQGVYGSCSTFRSSLSSDYDPYVYRSKSPCRGSTGEAGAASCTTVPAEDLTSSAPLGHDCLQLPPGASGYNSGDHLSNCSLEPNYSSRSSLEPRENSNTSTTSAGAPEAPGADRGKGAQEESGELGAAACSCCFEVLPPNVECKGQDLDQAGPLATGRFHRGMDFQSSTSKNYFAPEHMCPSSEQVSYEGLPCCFYKEMKVHRATTGRYTEDYAVNVQYAHADSEACSGQGCCELNQRIPIIPEDTDCEMGTGAETQSSLLPISVTVEAEVRTGERHEPREGYFTSGQFRGQPYPQEEETRALFHPQLSASPTALGSSTSTNEGGLGLRT</sequence>
<keyword evidence="15 22" id="KW-1133">Transmembrane helix</keyword>
<dbReference type="EC" id="2.3.2.27" evidence="5"/>
<evidence type="ECO:0000256" key="21">
    <source>
        <dbReference type="SAM" id="MobiDB-lite"/>
    </source>
</evidence>
<evidence type="ECO:0000256" key="13">
    <source>
        <dbReference type="ARBA" id="ARBA00022786"/>
    </source>
</evidence>
<dbReference type="InParanoid" id="A0A671XEK0"/>
<reference evidence="24" key="1">
    <citation type="submission" date="2021-04" db="EMBL/GenBank/DDBJ databases">
        <authorList>
            <consortium name="Wellcome Sanger Institute Data Sharing"/>
        </authorList>
    </citation>
    <scope>NUCLEOTIDE SEQUENCE [LARGE SCALE GENOMIC DNA]</scope>
</reference>
<comment type="catalytic activity">
    <reaction evidence="1">
        <text>S-ubiquitinyl-[E2 ubiquitin-conjugating enzyme]-L-cysteine + [acceptor protein]-L-lysine = [E2 ubiquitin-conjugating enzyme]-L-cysteine + N(6)-ubiquitinyl-[acceptor protein]-L-lysine.</text>
        <dbReference type="EC" id="2.3.2.27"/>
    </reaction>
</comment>
<dbReference type="InterPro" id="IPR051073">
    <property type="entry name" value="ZNRF3_Arkadia_E3_ligases"/>
</dbReference>
<feature type="region of interest" description="Disordered" evidence="21">
    <location>
        <begin position="724"/>
        <end position="745"/>
    </location>
</feature>